<dbReference type="Proteomes" id="UP000664534">
    <property type="component" value="Unassembled WGS sequence"/>
</dbReference>
<dbReference type="InterPro" id="IPR001810">
    <property type="entry name" value="F-box_dom"/>
</dbReference>
<sequence length="464" mass="52956">MAKLLDLPNELLLDVIDDVCVEDIEAFTSCNKRIHSLSEDILQRHRAMKKKYSKVRVQSWDSKTKDVSGRVHPIVWLHNIMLDETVASYPTHLYIEDWEGYDDPALWDENEDATGISTESKESIFSKLAQCSYIQRKEVQRWKDVEDSSDSDYFDIALALLMTLLPNLRSIIICCLTNYISYTKYMLAQIAKAHQAVQGQRHALSRLVTLVIVKNKYHDSLRTSLDFCLPFTSFPSVLSVSSNITKSRPSSHPSDLPKTFKSGITKIKFTDSDISGLGFEDLLSRIGTLQDFEYEYDKGFHNDFEPYKIVRSLLNHAGHSLRCLHLTGDWYEYYECWVRDSDFVTLRTCVFMGSLRKSQVLKDVRVNHAMSIEIIEEVDTDKKSTKVHRLVDLLPASIENLSLIGTRGLCPLSDLFDGVTELKAQKFPELETIQSEYCDPASRHLKQACHVVGIELVLPTDVAA</sequence>
<comment type="caution">
    <text evidence="2">The sequence shown here is derived from an EMBL/GenBank/DDBJ whole genome shotgun (WGS) entry which is preliminary data.</text>
</comment>
<dbReference type="EMBL" id="CAJPDT010000187">
    <property type="protein sequence ID" value="CAF9942452.1"/>
    <property type="molecule type" value="Genomic_DNA"/>
</dbReference>
<reference evidence="2" key="1">
    <citation type="submission" date="2021-03" db="EMBL/GenBank/DDBJ databases">
        <authorList>
            <person name="Tagirdzhanova G."/>
        </authorList>
    </citation>
    <scope>NUCLEOTIDE SEQUENCE</scope>
</reference>
<dbReference type="PROSITE" id="PS50181">
    <property type="entry name" value="FBOX"/>
    <property type="match status" value="1"/>
</dbReference>
<gene>
    <name evidence="2" type="ORF">IMSHALPRED_003689</name>
</gene>
<protein>
    <recommendedName>
        <fullName evidence="1">F-box domain-containing protein</fullName>
    </recommendedName>
</protein>
<evidence type="ECO:0000313" key="2">
    <source>
        <dbReference type="EMBL" id="CAF9942452.1"/>
    </source>
</evidence>
<dbReference type="OrthoDB" id="5304354at2759"/>
<dbReference type="AlphaFoldDB" id="A0A8H3PJM0"/>
<name>A0A8H3PJM0_9LECA</name>
<organism evidence="2 3">
    <name type="scientific">Imshaugia aleurites</name>
    <dbReference type="NCBI Taxonomy" id="172621"/>
    <lineage>
        <taxon>Eukaryota</taxon>
        <taxon>Fungi</taxon>
        <taxon>Dikarya</taxon>
        <taxon>Ascomycota</taxon>
        <taxon>Pezizomycotina</taxon>
        <taxon>Lecanoromycetes</taxon>
        <taxon>OSLEUM clade</taxon>
        <taxon>Lecanoromycetidae</taxon>
        <taxon>Lecanorales</taxon>
        <taxon>Lecanorineae</taxon>
        <taxon>Parmeliaceae</taxon>
        <taxon>Imshaugia</taxon>
    </lineage>
</organism>
<evidence type="ECO:0000313" key="3">
    <source>
        <dbReference type="Proteomes" id="UP000664534"/>
    </source>
</evidence>
<accession>A0A8H3PJM0</accession>
<proteinExistence type="predicted"/>
<keyword evidence="3" id="KW-1185">Reference proteome</keyword>
<evidence type="ECO:0000259" key="1">
    <source>
        <dbReference type="PROSITE" id="PS50181"/>
    </source>
</evidence>
<feature type="domain" description="F-box" evidence="1">
    <location>
        <begin position="1"/>
        <end position="55"/>
    </location>
</feature>